<dbReference type="Pfam" id="PF16548">
    <property type="entry name" value="FlgT_N"/>
    <property type="match status" value="1"/>
</dbReference>
<dbReference type="InterPro" id="IPR032370">
    <property type="entry name" value="FlgT_N"/>
</dbReference>
<dbReference type="RefSeq" id="WP_066610629.1">
    <property type="nucleotide sequence ID" value="NZ_LQQU01000011.1"/>
</dbReference>
<evidence type="ECO:0008006" key="6">
    <source>
        <dbReference type="Google" id="ProtNLM"/>
    </source>
</evidence>
<keyword evidence="5" id="KW-1185">Reference proteome</keyword>
<protein>
    <recommendedName>
        <fullName evidence="6">Flagellar assembly protein T middle domain-containing protein</fullName>
    </recommendedName>
</protein>
<keyword evidence="1" id="KW-0732">Signal</keyword>
<sequence>MRRLALAAALSAAFVLPASAERLTGTGYAALDAGPVAAREAAIADALEAAALSRAARVTSAELVEPGRIGASTSLSAAPLPAGRVTVVDEGVRDGLYRVTVAVDTAQPGPRADGGRCPDGRPTGRALKRRVLASYFYLDAPRDASDLGELSRALAAEFARRLSALPRFAARDGGAFGVLPEPAVADPDSGGERAREIGRREDVQFVLAGRVIDTGVGRVAPGFSLFGADRSRPGAFYEGPLSGLFGAGVTLEPAERRFDFELWVYDAFSGALVVRERFAATAEGRVAGRSLPPFASEAFRATDYGRTVDALLGEAVGRVDALLACVPFMSRVARVEDGRRLYLGDGALAGLKVGDSLLVYKQRPQQALRAAASERRLGVAERLSGDAVVIQVQPGLAVARLQNARYPVAAGDLVRLVTPAP</sequence>
<reference evidence="5" key="1">
    <citation type="submission" date="2016-01" db="EMBL/GenBank/DDBJ databases">
        <title>Draft genome of Chromobacterium sp. F49.</title>
        <authorList>
            <person name="Hong K.W."/>
        </authorList>
    </citation>
    <scope>NUCLEOTIDE SEQUENCE [LARGE SCALE GENOMIC DNA]</scope>
    <source>
        <strain evidence="5">CN10</strain>
    </source>
</reference>
<organism evidence="4 5">
    <name type="scientific">Crenobacter luteus</name>
    <dbReference type="NCBI Taxonomy" id="1452487"/>
    <lineage>
        <taxon>Bacteria</taxon>
        <taxon>Pseudomonadati</taxon>
        <taxon>Pseudomonadota</taxon>
        <taxon>Betaproteobacteria</taxon>
        <taxon>Neisseriales</taxon>
        <taxon>Neisseriaceae</taxon>
        <taxon>Crenobacter</taxon>
    </lineage>
</organism>
<feature type="domain" description="Flagellar assembly protein T N-terminal" evidence="3">
    <location>
        <begin position="24"/>
        <end position="104"/>
    </location>
</feature>
<dbReference type="Pfam" id="PF16539">
    <property type="entry name" value="FlgT_M"/>
    <property type="match status" value="1"/>
</dbReference>
<dbReference type="STRING" id="1452487.AVW16_07585"/>
<evidence type="ECO:0000259" key="2">
    <source>
        <dbReference type="Pfam" id="PF16539"/>
    </source>
</evidence>
<dbReference type="Proteomes" id="UP000076625">
    <property type="component" value="Unassembled WGS sequence"/>
</dbReference>
<feature type="signal peptide" evidence="1">
    <location>
        <begin position="1"/>
        <end position="20"/>
    </location>
</feature>
<evidence type="ECO:0000259" key="3">
    <source>
        <dbReference type="Pfam" id="PF16548"/>
    </source>
</evidence>
<dbReference type="EMBL" id="LQQU01000011">
    <property type="protein sequence ID" value="KZE33915.1"/>
    <property type="molecule type" value="Genomic_DNA"/>
</dbReference>
<dbReference type="InterPro" id="IPR032386">
    <property type="entry name" value="FlgT_M"/>
</dbReference>
<evidence type="ECO:0000313" key="5">
    <source>
        <dbReference type="Proteomes" id="UP000076625"/>
    </source>
</evidence>
<name>A0A165FQN7_9NEIS</name>
<evidence type="ECO:0000313" key="4">
    <source>
        <dbReference type="EMBL" id="KZE33915.1"/>
    </source>
</evidence>
<proteinExistence type="predicted"/>
<evidence type="ECO:0000256" key="1">
    <source>
        <dbReference type="SAM" id="SignalP"/>
    </source>
</evidence>
<feature type="chain" id="PRO_5007857877" description="Flagellar assembly protein T middle domain-containing protein" evidence="1">
    <location>
        <begin position="21"/>
        <end position="421"/>
    </location>
</feature>
<dbReference type="AlphaFoldDB" id="A0A165FQN7"/>
<dbReference type="OrthoDB" id="8778507at2"/>
<feature type="domain" description="Flagellar assembly protein T middle" evidence="2">
    <location>
        <begin position="126"/>
        <end position="285"/>
    </location>
</feature>
<gene>
    <name evidence="4" type="ORF">AVW16_07585</name>
</gene>
<comment type="caution">
    <text evidence="4">The sequence shown here is derived from an EMBL/GenBank/DDBJ whole genome shotgun (WGS) entry which is preliminary data.</text>
</comment>
<accession>A0A165FQN7</accession>
<dbReference type="InterPro" id="IPR038180">
    <property type="entry name" value="FlgT_N_sf"/>
</dbReference>
<dbReference type="Gene3D" id="3.40.50.10610">
    <property type="entry name" value="ABC-type transport auxiliary lipoprotein component"/>
    <property type="match status" value="1"/>
</dbReference>
<dbReference type="Gene3D" id="3.30.1660.40">
    <property type="entry name" value="FlgT, N-terminal domain"/>
    <property type="match status" value="1"/>
</dbReference>